<protein>
    <recommendedName>
        <fullName evidence="10">S1 p1 nuclease</fullName>
    </recommendedName>
</protein>
<dbReference type="Pfam" id="PF02265">
    <property type="entry name" value="S1-P1_nuclease"/>
    <property type="match status" value="1"/>
</dbReference>
<evidence type="ECO:0000313" key="9">
    <source>
        <dbReference type="Proteomes" id="UP000703661"/>
    </source>
</evidence>
<dbReference type="PANTHER" id="PTHR33146">
    <property type="entry name" value="ENDONUCLEASE 4"/>
    <property type="match status" value="1"/>
</dbReference>
<keyword evidence="9" id="KW-1185">Reference proteome</keyword>
<comment type="similarity">
    <text evidence="1">Belongs to the nuclease type I family.</text>
</comment>
<keyword evidence="6" id="KW-1015">Disulfide bond</keyword>
<evidence type="ECO:0000256" key="6">
    <source>
        <dbReference type="ARBA" id="ARBA00023157"/>
    </source>
</evidence>
<dbReference type="OrthoDB" id="441446at2759"/>
<evidence type="ECO:0000313" key="8">
    <source>
        <dbReference type="EMBL" id="KAG0013509.1"/>
    </source>
</evidence>
<dbReference type="GO" id="GO:0016788">
    <property type="term" value="F:hydrolase activity, acting on ester bonds"/>
    <property type="evidence" value="ECO:0007669"/>
    <property type="project" value="InterPro"/>
</dbReference>
<comment type="caution">
    <text evidence="8">The sequence shown here is derived from an EMBL/GenBank/DDBJ whole genome shotgun (WGS) entry which is preliminary data.</text>
</comment>
<dbReference type="GO" id="GO:0006308">
    <property type="term" value="P:DNA catabolic process"/>
    <property type="evidence" value="ECO:0007669"/>
    <property type="project" value="InterPro"/>
</dbReference>
<reference evidence="8" key="1">
    <citation type="journal article" date="2020" name="Fungal Divers.">
        <title>Resolving the Mortierellaceae phylogeny through synthesis of multi-gene phylogenetics and phylogenomics.</title>
        <authorList>
            <person name="Vandepol N."/>
            <person name="Liber J."/>
            <person name="Desiro A."/>
            <person name="Na H."/>
            <person name="Kennedy M."/>
            <person name="Barry K."/>
            <person name="Grigoriev I.V."/>
            <person name="Miller A.N."/>
            <person name="O'Donnell K."/>
            <person name="Stajich J.E."/>
            <person name="Bonito G."/>
        </authorList>
    </citation>
    <scope>NUCLEOTIDE SEQUENCE</scope>
    <source>
        <strain evidence="8">NRRL 2769</strain>
    </source>
</reference>
<accession>A0A9P6SZL2</accession>
<evidence type="ECO:0000256" key="7">
    <source>
        <dbReference type="ARBA" id="ARBA00023180"/>
    </source>
</evidence>
<keyword evidence="3" id="KW-0479">Metal-binding</keyword>
<dbReference type="SUPFAM" id="SSF48537">
    <property type="entry name" value="Phospholipase C/P1 nuclease"/>
    <property type="match status" value="1"/>
</dbReference>
<evidence type="ECO:0000256" key="2">
    <source>
        <dbReference type="ARBA" id="ARBA00022722"/>
    </source>
</evidence>
<dbReference type="InterPro" id="IPR008947">
    <property type="entry name" value="PLipase_C/P1_nuclease_dom_sf"/>
</dbReference>
<dbReference type="GO" id="GO:0003676">
    <property type="term" value="F:nucleic acid binding"/>
    <property type="evidence" value="ECO:0007669"/>
    <property type="project" value="InterPro"/>
</dbReference>
<dbReference type="AlphaFoldDB" id="A0A9P6SZL2"/>
<dbReference type="Proteomes" id="UP000703661">
    <property type="component" value="Unassembled WGS sequence"/>
</dbReference>
<dbReference type="CDD" id="cd11010">
    <property type="entry name" value="S1-P1_nuclease"/>
    <property type="match status" value="1"/>
</dbReference>
<keyword evidence="2" id="KW-0540">Nuclease</keyword>
<dbReference type="GO" id="GO:0046872">
    <property type="term" value="F:metal ion binding"/>
    <property type="evidence" value="ECO:0007669"/>
    <property type="project" value="UniProtKB-KW"/>
</dbReference>
<proteinExistence type="inferred from homology"/>
<evidence type="ECO:0008006" key="10">
    <source>
        <dbReference type="Google" id="ProtNLM"/>
    </source>
</evidence>
<name>A0A9P6SZL2_9FUNG</name>
<dbReference type="EMBL" id="JAAAID010000837">
    <property type="protein sequence ID" value="KAG0013509.1"/>
    <property type="molecule type" value="Genomic_DNA"/>
</dbReference>
<keyword evidence="4" id="KW-0255">Endonuclease</keyword>
<keyword evidence="7" id="KW-0325">Glycoprotein</keyword>
<gene>
    <name evidence="8" type="ORF">BGZ80_011029</name>
</gene>
<dbReference type="PANTHER" id="PTHR33146:SF29">
    <property type="entry name" value="S1_P1 NUCLEASE"/>
    <property type="match status" value="1"/>
</dbReference>
<evidence type="ECO:0000256" key="4">
    <source>
        <dbReference type="ARBA" id="ARBA00022759"/>
    </source>
</evidence>
<sequence>MRFSTSLAAAVSLSLLSLNTVYGYGILGHTLTGQVAQLFLTPETARQVKEILSPYYDGLLSKAAPWPDTIKGQPKYRWASIYHFVNTPGDNPPQECRFEYVYAGKDVVNGLFNMTSQLYQYKLVEPATPEEKSIREDALRFFVHFMGDIHQPLHASGKLRGGNDATARWGRAKSSLHRIWDSQMILKDIKDRFDNNPKAYLDDMVDMTTTVWRQEATNWTICDPSRNVGDNPWSETTQLFTTLCPMEWARSMNELDCTYVWKDYDSTKDYSSDYFDNVTGEKSDFLVQKLITMSGVRMASILNEIYDPPESESVPDSVRFVKQ</sequence>
<evidence type="ECO:0000256" key="1">
    <source>
        <dbReference type="ARBA" id="ARBA00009547"/>
    </source>
</evidence>
<dbReference type="InterPro" id="IPR003154">
    <property type="entry name" value="S1/P1nuclease"/>
</dbReference>
<keyword evidence="5" id="KW-0378">Hydrolase</keyword>
<organism evidence="8 9">
    <name type="scientific">Entomortierella chlamydospora</name>
    <dbReference type="NCBI Taxonomy" id="101097"/>
    <lineage>
        <taxon>Eukaryota</taxon>
        <taxon>Fungi</taxon>
        <taxon>Fungi incertae sedis</taxon>
        <taxon>Mucoromycota</taxon>
        <taxon>Mortierellomycotina</taxon>
        <taxon>Mortierellomycetes</taxon>
        <taxon>Mortierellales</taxon>
        <taxon>Mortierellaceae</taxon>
        <taxon>Entomortierella</taxon>
    </lineage>
</organism>
<dbReference type="GO" id="GO:0004519">
    <property type="term" value="F:endonuclease activity"/>
    <property type="evidence" value="ECO:0007669"/>
    <property type="project" value="UniProtKB-KW"/>
</dbReference>
<evidence type="ECO:0000256" key="5">
    <source>
        <dbReference type="ARBA" id="ARBA00022801"/>
    </source>
</evidence>
<dbReference type="Gene3D" id="1.10.575.10">
    <property type="entry name" value="P1 Nuclease"/>
    <property type="match status" value="1"/>
</dbReference>
<evidence type="ECO:0000256" key="3">
    <source>
        <dbReference type="ARBA" id="ARBA00022723"/>
    </source>
</evidence>